<comment type="caution">
    <text evidence="9">The sequence shown here is derived from an EMBL/GenBank/DDBJ whole genome shotgun (WGS) entry which is preliminary data.</text>
</comment>
<dbReference type="NCBIfam" id="NF004403">
    <property type="entry name" value="PRK05758.2-4"/>
    <property type="match status" value="1"/>
</dbReference>
<dbReference type="HAMAP" id="MF_01416">
    <property type="entry name" value="ATP_synth_delta_bact"/>
    <property type="match status" value="1"/>
</dbReference>
<keyword evidence="2 8" id="KW-0813">Transport</keyword>
<dbReference type="Gene3D" id="1.10.520.20">
    <property type="entry name" value="N-terminal domain of the delta subunit of the F1F0-ATP synthase"/>
    <property type="match status" value="1"/>
</dbReference>
<evidence type="ECO:0000256" key="7">
    <source>
        <dbReference type="ARBA" id="ARBA00023310"/>
    </source>
</evidence>
<keyword evidence="8" id="KW-1003">Cell membrane</keyword>
<dbReference type="RefSeq" id="WP_381539434.1">
    <property type="nucleotide sequence ID" value="NZ_JBHUGI010000034.1"/>
</dbReference>
<evidence type="ECO:0000313" key="10">
    <source>
        <dbReference type="Proteomes" id="UP001597218"/>
    </source>
</evidence>
<dbReference type="SUPFAM" id="SSF47928">
    <property type="entry name" value="N-terminal domain of the delta subunit of the F1F0-ATP synthase"/>
    <property type="match status" value="1"/>
</dbReference>
<sequence>MSQSIAAKRYAQALFELAQEKGQTTSVLNDLIQMKIVYKENKELGQLLGNPKLSMARKKELLAGIFKDVNPLILNLLYVLLDRKRMDEIVNCIDEFITLANDASGIAEAKVYSTRPLTEAESASISTTFGKVVGKVSLKIENIIDPSLIGGIRLQIGNKIYDSSISGKLERLKQDLIGSQN</sequence>
<evidence type="ECO:0000256" key="8">
    <source>
        <dbReference type="HAMAP-Rule" id="MF_01416"/>
    </source>
</evidence>
<dbReference type="PROSITE" id="PS00389">
    <property type="entry name" value="ATPASE_DELTA"/>
    <property type="match status" value="1"/>
</dbReference>
<evidence type="ECO:0000313" key="9">
    <source>
        <dbReference type="EMBL" id="MFD1929364.1"/>
    </source>
</evidence>
<dbReference type="InterPro" id="IPR020781">
    <property type="entry name" value="ATPase_OSCP/d_CS"/>
</dbReference>
<keyword evidence="10" id="KW-1185">Reference proteome</keyword>
<evidence type="ECO:0000256" key="3">
    <source>
        <dbReference type="ARBA" id="ARBA00022781"/>
    </source>
</evidence>
<dbReference type="InterPro" id="IPR026015">
    <property type="entry name" value="ATP_synth_OSCP/delta_N_sf"/>
</dbReference>
<keyword evidence="5 8" id="KW-0472">Membrane</keyword>
<keyword evidence="3 8" id="KW-0375">Hydrogen ion transport</keyword>
<proteinExistence type="inferred from homology"/>
<dbReference type="Proteomes" id="UP001597218">
    <property type="component" value="Unassembled WGS sequence"/>
</dbReference>
<keyword evidence="6 8" id="KW-0139">CF(1)</keyword>
<dbReference type="Pfam" id="PF00213">
    <property type="entry name" value="OSCP"/>
    <property type="match status" value="1"/>
</dbReference>
<organism evidence="9 10">
    <name type="scientific">Sporosarcina siberiensis</name>
    <dbReference type="NCBI Taxonomy" id="1365606"/>
    <lineage>
        <taxon>Bacteria</taxon>
        <taxon>Bacillati</taxon>
        <taxon>Bacillota</taxon>
        <taxon>Bacilli</taxon>
        <taxon>Bacillales</taxon>
        <taxon>Caryophanaceae</taxon>
        <taxon>Sporosarcina</taxon>
    </lineage>
</organism>
<dbReference type="PANTHER" id="PTHR11910">
    <property type="entry name" value="ATP SYNTHASE DELTA CHAIN"/>
    <property type="match status" value="1"/>
</dbReference>
<evidence type="ECO:0000256" key="4">
    <source>
        <dbReference type="ARBA" id="ARBA00023065"/>
    </source>
</evidence>
<accession>A0ABW4SJP4</accession>
<gene>
    <name evidence="8" type="primary">atpH</name>
    <name evidence="9" type="ORF">ACFSFY_15080</name>
</gene>
<name>A0ABW4SJP4_9BACL</name>
<evidence type="ECO:0000256" key="5">
    <source>
        <dbReference type="ARBA" id="ARBA00023136"/>
    </source>
</evidence>
<dbReference type="NCBIfam" id="TIGR01145">
    <property type="entry name" value="ATP_synt_delta"/>
    <property type="match status" value="1"/>
</dbReference>
<comment type="similarity">
    <text evidence="8">Belongs to the ATPase delta chain family.</text>
</comment>
<evidence type="ECO:0000256" key="2">
    <source>
        <dbReference type="ARBA" id="ARBA00022448"/>
    </source>
</evidence>
<comment type="function">
    <text evidence="8">This protein is part of the stalk that links CF(0) to CF(1). It either transmits conformational changes from CF(0) to CF(1) or is implicated in proton conduction.</text>
</comment>
<reference evidence="10" key="1">
    <citation type="journal article" date="2019" name="Int. J. Syst. Evol. Microbiol.">
        <title>The Global Catalogue of Microorganisms (GCM) 10K type strain sequencing project: providing services to taxonomists for standard genome sequencing and annotation.</title>
        <authorList>
            <consortium name="The Broad Institute Genomics Platform"/>
            <consortium name="The Broad Institute Genome Sequencing Center for Infectious Disease"/>
            <person name="Wu L."/>
            <person name="Ma J."/>
        </authorList>
    </citation>
    <scope>NUCLEOTIDE SEQUENCE [LARGE SCALE GENOMIC DNA]</scope>
    <source>
        <strain evidence="10">CGMCC 4.7177</strain>
    </source>
</reference>
<dbReference type="EMBL" id="JBHUGI010000034">
    <property type="protein sequence ID" value="MFD1929364.1"/>
    <property type="molecule type" value="Genomic_DNA"/>
</dbReference>
<protein>
    <recommendedName>
        <fullName evidence="8">ATP synthase subunit delta</fullName>
    </recommendedName>
    <alternativeName>
        <fullName evidence="8">ATP synthase F(1) sector subunit delta</fullName>
    </alternativeName>
    <alternativeName>
        <fullName evidence="8">F-type ATPase subunit delta</fullName>
        <shortName evidence="8">F-ATPase subunit delta</shortName>
    </alternativeName>
</protein>
<evidence type="ECO:0000256" key="6">
    <source>
        <dbReference type="ARBA" id="ARBA00023196"/>
    </source>
</evidence>
<comment type="subcellular location">
    <subcellularLocation>
        <location evidence="8">Cell membrane</location>
        <topology evidence="8">Peripheral membrane protein</topology>
    </subcellularLocation>
    <subcellularLocation>
        <location evidence="1">Membrane</location>
    </subcellularLocation>
</comment>
<dbReference type="InterPro" id="IPR000711">
    <property type="entry name" value="ATPase_OSCP/dsu"/>
</dbReference>
<comment type="function">
    <text evidence="8">F(1)F(0) ATP synthase produces ATP from ADP in the presence of a proton or sodium gradient. F-type ATPases consist of two structural domains, F(1) containing the extramembraneous catalytic core and F(0) containing the membrane proton channel, linked together by a central stalk and a peripheral stalk. During catalysis, ATP synthesis in the catalytic domain of F(1) is coupled via a rotary mechanism of the central stalk subunits to proton translocation.</text>
</comment>
<keyword evidence="4 8" id="KW-0406">Ion transport</keyword>
<keyword evidence="7 8" id="KW-0066">ATP synthesis</keyword>
<evidence type="ECO:0000256" key="1">
    <source>
        <dbReference type="ARBA" id="ARBA00004370"/>
    </source>
</evidence>
<dbReference type="PRINTS" id="PR00125">
    <property type="entry name" value="ATPASEDELTA"/>
</dbReference>